<evidence type="ECO:0000313" key="4">
    <source>
        <dbReference type="Proteomes" id="UP000555564"/>
    </source>
</evidence>
<dbReference type="GO" id="GO:0004674">
    <property type="term" value="F:protein serine/threonine kinase activity"/>
    <property type="evidence" value="ECO:0007669"/>
    <property type="project" value="UniProtKB-KW"/>
</dbReference>
<dbReference type="InterPro" id="IPR050267">
    <property type="entry name" value="Anti-sigma-factor_SerPK"/>
</dbReference>
<proteinExistence type="predicted"/>
<dbReference type="PANTHER" id="PTHR35526:SF3">
    <property type="entry name" value="ANTI-SIGMA-F FACTOR RSBW"/>
    <property type="match status" value="1"/>
</dbReference>
<dbReference type="EMBL" id="JACHIU010000001">
    <property type="protein sequence ID" value="MBB6475822.1"/>
    <property type="molecule type" value="Genomic_DNA"/>
</dbReference>
<reference evidence="3 4" key="1">
    <citation type="submission" date="2020-08" db="EMBL/GenBank/DDBJ databases">
        <title>Sequencing the genomes of 1000 actinobacteria strains.</title>
        <authorList>
            <person name="Klenk H.-P."/>
        </authorList>
    </citation>
    <scope>NUCLEOTIDE SEQUENCE [LARGE SCALE GENOMIC DNA]</scope>
    <source>
        <strain evidence="3 4">DSM 44936</strain>
    </source>
</reference>
<dbReference type="Gene3D" id="3.30.565.10">
    <property type="entry name" value="Histidine kinase-like ATPase, C-terminal domain"/>
    <property type="match status" value="1"/>
</dbReference>
<sequence>MRPREVQWDLPDDRGAVCKGREIVRAVLREWGLDELIDDAETIVSELYTNALRHGVAPYTLSLRVAGRCLGGEVTDHGPLFVPPQLPADDDQEHGRGLRIVAAYSTGWGVDPAEVGKVVWFTKCW</sequence>
<feature type="domain" description="Histidine kinase/HSP90-like ATPase" evidence="2">
    <location>
        <begin position="16"/>
        <end position="123"/>
    </location>
</feature>
<name>A0A7X0III1_9ACTN</name>
<protein>
    <submittedName>
        <fullName evidence="3">Anti-sigma regulatory factor (Ser/Thr protein kinase)</fullName>
    </submittedName>
</protein>
<gene>
    <name evidence="3" type="ORF">BJ992_005253</name>
</gene>
<evidence type="ECO:0000259" key="2">
    <source>
        <dbReference type="Pfam" id="PF13581"/>
    </source>
</evidence>
<dbReference type="PANTHER" id="PTHR35526">
    <property type="entry name" value="ANTI-SIGMA-F FACTOR RSBW-RELATED"/>
    <property type="match status" value="1"/>
</dbReference>
<evidence type="ECO:0000313" key="3">
    <source>
        <dbReference type="EMBL" id="MBB6475822.1"/>
    </source>
</evidence>
<comment type="caution">
    <text evidence="3">The sequence shown here is derived from an EMBL/GenBank/DDBJ whole genome shotgun (WGS) entry which is preliminary data.</text>
</comment>
<dbReference type="Pfam" id="PF13581">
    <property type="entry name" value="HATPase_c_2"/>
    <property type="match status" value="1"/>
</dbReference>
<dbReference type="Proteomes" id="UP000555564">
    <property type="component" value="Unassembled WGS sequence"/>
</dbReference>
<dbReference type="CDD" id="cd16936">
    <property type="entry name" value="HATPase_RsbW-like"/>
    <property type="match status" value="1"/>
</dbReference>
<evidence type="ECO:0000256" key="1">
    <source>
        <dbReference type="ARBA" id="ARBA00022527"/>
    </source>
</evidence>
<keyword evidence="1" id="KW-0723">Serine/threonine-protein kinase</keyword>
<dbReference type="InterPro" id="IPR036890">
    <property type="entry name" value="HATPase_C_sf"/>
</dbReference>
<dbReference type="SUPFAM" id="SSF55874">
    <property type="entry name" value="ATPase domain of HSP90 chaperone/DNA topoisomerase II/histidine kinase"/>
    <property type="match status" value="1"/>
</dbReference>
<keyword evidence="4" id="KW-1185">Reference proteome</keyword>
<organism evidence="3 4">
    <name type="scientific">Sphaerisporangium rubeum</name>
    <dbReference type="NCBI Taxonomy" id="321317"/>
    <lineage>
        <taxon>Bacteria</taxon>
        <taxon>Bacillati</taxon>
        <taxon>Actinomycetota</taxon>
        <taxon>Actinomycetes</taxon>
        <taxon>Streptosporangiales</taxon>
        <taxon>Streptosporangiaceae</taxon>
        <taxon>Sphaerisporangium</taxon>
    </lineage>
</organism>
<accession>A0A7X0III1</accession>
<dbReference type="InterPro" id="IPR003594">
    <property type="entry name" value="HATPase_dom"/>
</dbReference>
<dbReference type="RefSeq" id="WP_184985430.1">
    <property type="nucleotide sequence ID" value="NZ_JACHIU010000001.1"/>
</dbReference>
<keyword evidence="1" id="KW-0418">Kinase</keyword>
<dbReference type="AlphaFoldDB" id="A0A7X0III1"/>
<keyword evidence="1" id="KW-0808">Transferase</keyword>